<dbReference type="AlphaFoldDB" id="A0A1I6Y0J2"/>
<dbReference type="EMBL" id="FPAS01000001">
    <property type="protein sequence ID" value="SFT43761.1"/>
    <property type="molecule type" value="Genomic_DNA"/>
</dbReference>
<name>A0A1I6Y0J2_9FLAO</name>
<evidence type="ECO:0000313" key="7">
    <source>
        <dbReference type="EMBL" id="SFT43761.1"/>
    </source>
</evidence>
<dbReference type="PIRSF" id="PIRSF006278">
    <property type="entry name" value="ACCD_DCysDesulf"/>
    <property type="match status" value="1"/>
</dbReference>
<comment type="cofactor">
    <cofactor evidence="1">
        <name>pyridoxal 5'-phosphate</name>
        <dbReference type="ChEBI" id="CHEBI:597326"/>
    </cofactor>
</comment>
<evidence type="ECO:0000313" key="8">
    <source>
        <dbReference type="Proteomes" id="UP000236454"/>
    </source>
</evidence>
<evidence type="ECO:0000256" key="1">
    <source>
        <dbReference type="ARBA" id="ARBA00001933"/>
    </source>
</evidence>
<evidence type="ECO:0000259" key="6">
    <source>
        <dbReference type="Pfam" id="PF00291"/>
    </source>
</evidence>
<proteinExistence type="inferred from homology"/>
<dbReference type="Proteomes" id="UP000236454">
    <property type="component" value="Unassembled WGS sequence"/>
</dbReference>
<dbReference type="GO" id="GO:0019148">
    <property type="term" value="F:D-cysteine desulfhydrase activity"/>
    <property type="evidence" value="ECO:0007669"/>
    <property type="project" value="TreeGrafter"/>
</dbReference>
<dbReference type="RefSeq" id="WP_090246087.1">
    <property type="nucleotide sequence ID" value="NZ_FPAS01000001.1"/>
</dbReference>
<dbReference type="Pfam" id="PF00291">
    <property type="entry name" value="PALP"/>
    <property type="match status" value="1"/>
</dbReference>
<dbReference type="PANTHER" id="PTHR43780:SF2">
    <property type="entry name" value="1-AMINOCYCLOPROPANE-1-CARBOXYLATE DEAMINASE-RELATED"/>
    <property type="match status" value="1"/>
</dbReference>
<feature type="domain" description="Tryptophan synthase beta chain-like PALP" evidence="6">
    <location>
        <begin position="20"/>
        <end position="293"/>
    </location>
</feature>
<dbReference type="SUPFAM" id="SSF53686">
    <property type="entry name" value="Tryptophan synthase beta subunit-like PLP-dependent enzymes"/>
    <property type="match status" value="1"/>
</dbReference>
<feature type="modified residue" description="N6-(pyridoxal phosphate)lysine" evidence="5">
    <location>
        <position position="42"/>
    </location>
</feature>
<organism evidence="7 8">
    <name type="scientific">Lishizhenia tianjinensis</name>
    <dbReference type="NCBI Taxonomy" id="477690"/>
    <lineage>
        <taxon>Bacteria</taxon>
        <taxon>Pseudomonadati</taxon>
        <taxon>Bacteroidota</taxon>
        <taxon>Flavobacteriia</taxon>
        <taxon>Flavobacteriales</taxon>
        <taxon>Crocinitomicaceae</taxon>
        <taxon>Lishizhenia</taxon>
    </lineage>
</organism>
<protein>
    <submittedName>
        <fullName evidence="7">1-aminocyclopropane-1-carboxylate deaminase</fullName>
    </submittedName>
</protein>
<evidence type="ECO:0000256" key="4">
    <source>
        <dbReference type="PIRSR" id="PIRSR006278-1"/>
    </source>
</evidence>
<dbReference type="OrthoDB" id="9801249at2"/>
<keyword evidence="8" id="KW-1185">Reference proteome</keyword>
<dbReference type="InterPro" id="IPR027278">
    <property type="entry name" value="ACCD_DCysDesulf"/>
</dbReference>
<reference evidence="7 8" key="1">
    <citation type="submission" date="2016-10" db="EMBL/GenBank/DDBJ databases">
        <authorList>
            <person name="de Groot N.N."/>
        </authorList>
    </citation>
    <scope>NUCLEOTIDE SEQUENCE [LARGE SCALE GENOMIC DNA]</scope>
    <source>
        <strain evidence="7 8">CGMCC 1.7005</strain>
    </source>
</reference>
<dbReference type="PANTHER" id="PTHR43780">
    <property type="entry name" value="1-AMINOCYCLOPROPANE-1-CARBOXYLATE DEAMINASE-RELATED"/>
    <property type="match status" value="1"/>
</dbReference>
<accession>A0A1I6Y0J2</accession>
<gene>
    <name evidence="7" type="ORF">SAMN05216474_0564</name>
</gene>
<evidence type="ECO:0000256" key="5">
    <source>
        <dbReference type="PIRSR" id="PIRSR006278-2"/>
    </source>
</evidence>
<keyword evidence="3 5" id="KW-0663">Pyridoxal phosphate</keyword>
<evidence type="ECO:0000256" key="2">
    <source>
        <dbReference type="ARBA" id="ARBA00008639"/>
    </source>
</evidence>
<feature type="active site" description="Nucleophile" evidence="4">
    <location>
        <position position="69"/>
    </location>
</feature>
<dbReference type="InterPro" id="IPR036052">
    <property type="entry name" value="TrpB-like_PALP_sf"/>
</dbReference>
<dbReference type="InterPro" id="IPR001926">
    <property type="entry name" value="TrpB-like_PALP"/>
</dbReference>
<dbReference type="STRING" id="477690.SAMN05216474_0564"/>
<comment type="similarity">
    <text evidence="2">Belongs to the ACC deaminase/D-cysteine desulfhydrase family.</text>
</comment>
<evidence type="ECO:0000256" key="3">
    <source>
        <dbReference type="ARBA" id="ARBA00022898"/>
    </source>
</evidence>
<sequence length="313" mass="34885">MLTIQFSPLENLQFTSTVDANEVIDLWVKRDDLIHPIVSGNKWRKLKYSIAKAQQNKNETILTFGGALSNHLVATAAACKEVGLKSIGFVRGEELNENANPTLQKCAELCMELHFISREEYNLKSEKFYTDELHVDHPNVYIVPEGGANYYGIIGCSEIIGELPDDVSDIFVSAGTGTTAAGLLMGSRSHQTIHIVSALKGEWMEEEVKKLLMYSLFDEEAVDELLQRAHFIYDAHCGGYAKTSPELIASIQSIYEQTGVKLDPVYTGKSMLWLQKNWKQCSPTGKLVFLHTGGVQGAQYMQEKLAVNLYPES</sequence>
<dbReference type="Gene3D" id="3.40.50.1100">
    <property type="match status" value="2"/>
</dbReference>